<evidence type="ECO:0000313" key="1">
    <source>
        <dbReference type="EMBL" id="CAF1232664.1"/>
    </source>
</evidence>
<dbReference type="EMBL" id="CAJNOQ010009736">
    <property type="protein sequence ID" value="CAF1232664.1"/>
    <property type="molecule type" value="Genomic_DNA"/>
</dbReference>
<accession>A0A814YRR4</accession>
<organism evidence="1 3">
    <name type="scientific">Didymodactylos carnosus</name>
    <dbReference type="NCBI Taxonomy" id="1234261"/>
    <lineage>
        <taxon>Eukaryota</taxon>
        <taxon>Metazoa</taxon>
        <taxon>Spiralia</taxon>
        <taxon>Gnathifera</taxon>
        <taxon>Rotifera</taxon>
        <taxon>Eurotatoria</taxon>
        <taxon>Bdelloidea</taxon>
        <taxon>Philodinida</taxon>
        <taxon>Philodinidae</taxon>
        <taxon>Didymodactylos</taxon>
    </lineage>
</organism>
<sequence>MGRPCAKCRQCRDWYYTGDSETWKWIQNYKNWIRNDPKCYTDNFYKCFKRRDGATCLGRYYVNAPKDDYGYSRDYPRHRRLYGRVYVRCGDNGAVYTDDDRYLDHRDEQYGGAYVLVRDDDVCLCADNVCN</sequence>
<evidence type="ECO:0000313" key="2">
    <source>
        <dbReference type="EMBL" id="CAF3995298.1"/>
    </source>
</evidence>
<keyword evidence="3" id="KW-1185">Reference proteome</keyword>
<evidence type="ECO:0000313" key="3">
    <source>
        <dbReference type="Proteomes" id="UP000663829"/>
    </source>
</evidence>
<dbReference type="OrthoDB" id="10062904at2759"/>
<dbReference type="AlphaFoldDB" id="A0A814YRR4"/>
<proteinExistence type="predicted"/>
<dbReference type="Proteomes" id="UP000681722">
    <property type="component" value="Unassembled WGS sequence"/>
</dbReference>
<dbReference type="Proteomes" id="UP000663829">
    <property type="component" value="Unassembled WGS sequence"/>
</dbReference>
<gene>
    <name evidence="1" type="ORF">GPM918_LOCUS25253</name>
    <name evidence="2" type="ORF">SRO942_LOCUS25259</name>
</gene>
<protein>
    <submittedName>
        <fullName evidence="1">Uncharacterized protein</fullName>
    </submittedName>
</protein>
<comment type="caution">
    <text evidence="1">The sequence shown here is derived from an EMBL/GenBank/DDBJ whole genome shotgun (WGS) entry which is preliminary data.</text>
</comment>
<dbReference type="EMBL" id="CAJOBC010009741">
    <property type="protein sequence ID" value="CAF3995298.1"/>
    <property type="molecule type" value="Genomic_DNA"/>
</dbReference>
<name>A0A814YRR4_9BILA</name>
<reference evidence="1" key="1">
    <citation type="submission" date="2021-02" db="EMBL/GenBank/DDBJ databases">
        <authorList>
            <person name="Nowell W R."/>
        </authorList>
    </citation>
    <scope>NUCLEOTIDE SEQUENCE</scope>
</reference>